<dbReference type="SUPFAM" id="SSF53850">
    <property type="entry name" value="Periplasmic binding protein-like II"/>
    <property type="match status" value="1"/>
</dbReference>
<dbReference type="Gene3D" id="3.40.190.10">
    <property type="entry name" value="Periplasmic binding protein-like II"/>
    <property type="match status" value="1"/>
</dbReference>
<accession>A0A084JPD4</accession>
<dbReference type="PANTHER" id="PTHR43649:SF31">
    <property type="entry name" value="SN-GLYCEROL-3-PHOSPHATE-BINDING PERIPLASMIC PROTEIN UGPB"/>
    <property type="match status" value="1"/>
</dbReference>
<evidence type="ECO:0000256" key="5">
    <source>
        <dbReference type="ARBA" id="ARBA00022764"/>
    </source>
</evidence>
<dbReference type="PANTHER" id="PTHR43649">
    <property type="entry name" value="ARABINOSE-BINDING PROTEIN-RELATED"/>
    <property type="match status" value="1"/>
</dbReference>
<dbReference type="AlphaFoldDB" id="A0A084JPD4"/>
<keyword evidence="3" id="KW-0813">Transport</keyword>
<evidence type="ECO:0000313" key="8">
    <source>
        <dbReference type="Proteomes" id="UP000028525"/>
    </source>
</evidence>
<gene>
    <name evidence="7" type="ORF">IO98_06810</name>
</gene>
<evidence type="ECO:0000256" key="6">
    <source>
        <dbReference type="SAM" id="SignalP"/>
    </source>
</evidence>
<evidence type="ECO:0000256" key="4">
    <source>
        <dbReference type="ARBA" id="ARBA00022729"/>
    </source>
</evidence>
<dbReference type="EMBL" id="JPME01000009">
    <property type="protein sequence ID" value="KEZ90818.1"/>
    <property type="molecule type" value="Genomic_DNA"/>
</dbReference>
<dbReference type="PROSITE" id="PS51257">
    <property type="entry name" value="PROKAR_LIPOPROTEIN"/>
    <property type="match status" value="1"/>
</dbReference>
<dbReference type="GO" id="GO:0030313">
    <property type="term" value="C:cell envelope"/>
    <property type="evidence" value="ECO:0007669"/>
    <property type="project" value="UniProtKB-SubCell"/>
</dbReference>
<keyword evidence="8" id="KW-1185">Reference proteome</keyword>
<dbReference type="Pfam" id="PF01547">
    <property type="entry name" value="SBP_bac_1"/>
    <property type="match status" value="1"/>
</dbReference>
<name>A0A084JPD4_9FIRM</name>
<evidence type="ECO:0000256" key="3">
    <source>
        <dbReference type="ARBA" id="ARBA00022448"/>
    </source>
</evidence>
<feature type="chain" id="PRO_5039515387" evidence="6">
    <location>
        <begin position="22"/>
        <end position="446"/>
    </location>
</feature>
<evidence type="ECO:0000313" key="7">
    <source>
        <dbReference type="EMBL" id="KEZ90818.1"/>
    </source>
</evidence>
<proteinExistence type="inferred from homology"/>
<dbReference type="GO" id="GO:0055085">
    <property type="term" value="P:transmembrane transport"/>
    <property type="evidence" value="ECO:0007669"/>
    <property type="project" value="InterPro"/>
</dbReference>
<dbReference type="Proteomes" id="UP000028525">
    <property type="component" value="Unassembled WGS sequence"/>
</dbReference>
<reference evidence="7 8" key="1">
    <citation type="submission" date="2014-07" db="EMBL/GenBank/DDBJ databases">
        <title>Draft genome of Clostridium celerecrescens 152B isolated from sediments associated with methane hydrate from Krishna Godavari basin.</title>
        <authorList>
            <person name="Honkalas V.S."/>
            <person name="Dabir A.P."/>
            <person name="Arora P."/>
            <person name="Dhakephalkar P.K."/>
        </authorList>
    </citation>
    <scope>NUCLEOTIDE SEQUENCE [LARGE SCALE GENOMIC DNA]</scope>
    <source>
        <strain evidence="7 8">152B</strain>
    </source>
</reference>
<keyword evidence="5" id="KW-0574">Periplasm</keyword>
<dbReference type="OrthoDB" id="362670at2"/>
<dbReference type="CDD" id="cd13585">
    <property type="entry name" value="PBP2_TMBP_like"/>
    <property type="match status" value="1"/>
</dbReference>
<organism evidence="7 8">
    <name type="scientific">Lacrimispora celerecrescens</name>
    <dbReference type="NCBI Taxonomy" id="29354"/>
    <lineage>
        <taxon>Bacteria</taxon>
        <taxon>Bacillati</taxon>
        <taxon>Bacillota</taxon>
        <taxon>Clostridia</taxon>
        <taxon>Lachnospirales</taxon>
        <taxon>Lachnospiraceae</taxon>
        <taxon>Lacrimispora</taxon>
    </lineage>
</organism>
<comment type="caution">
    <text evidence="7">The sequence shown here is derived from an EMBL/GenBank/DDBJ whole genome shotgun (WGS) entry which is preliminary data.</text>
</comment>
<dbReference type="STRING" id="29354.IO98_06810"/>
<comment type="similarity">
    <text evidence="2">Belongs to the bacterial solute-binding protein 1 family.</text>
</comment>
<comment type="subcellular location">
    <subcellularLocation>
        <location evidence="1">Cell envelope</location>
    </subcellularLocation>
</comment>
<dbReference type="InterPro" id="IPR006061">
    <property type="entry name" value="SBP_1_CS"/>
</dbReference>
<dbReference type="InterPro" id="IPR050490">
    <property type="entry name" value="Bact_solute-bd_prot1"/>
</dbReference>
<keyword evidence="4 6" id="KW-0732">Signal</keyword>
<dbReference type="RefSeq" id="WP_038279430.1">
    <property type="nucleotide sequence ID" value="NZ_JPME01000009.1"/>
</dbReference>
<evidence type="ECO:0000256" key="1">
    <source>
        <dbReference type="ARBA" id="ARBA00004196"/>
    </source>
</evidence>
<dbReference type="PROSITE" id="PS01037">
    <property type="entry name" value="SBP_BACTERIAL_1"/>
    <property type="match status" value="1"/>
</dbReference>
<dbReference type="InterPro" id="IPR006059">
    <property type="entry name" value="SBP"/>
</dbReference>
<protein>
    <submittedName>
        <fullName evidence="7">ABC transporter substrate-binding protein</fullName>
    </submittedName>
</protein>
<sequence length="446" mass="48604">MKTRTLRFATAAIAMSAVLLSGCGQTKNSEGSSAEGGQIAAAQSQDAPAGNGQITIKASIWDLDTSSVSAKTIAARFMEEYPDITVELIDIPSSEYTNKLSIMLNGGNDLDVFWIKDGDTIKGLENKGQLADLSNFVTKDNLDLNVFNGLADNFVTNDNKIMALPANSSFYVLFYNKDIFDEAGIKYPGNDMTWSQFETLAAQLTKGEGADKTYGALFHTWQACVENWAVQDGKHTIMDTDYSFMKWSYEMVLRMQAEGTIMDYSTLKTGNIHYSSPFLKGNVAMLPMGTWFCATLIEKINAGESDVNWGMALLPHPEGVEAGWTVGSVTPIAINAASKKQEAAWKFVDFVCGEEGAVIQAEAGLIPSRVNQESMSVVADTKGMPEHALDILTAVKNITLDRPIDEKTGEVNQMLGEVHSLIMLEESTIEEGLAEMAERSKEIQGK</sequence>
<evidence type="ECO:0000256" key="2">
    <source>
        <dbReference type="ARBA" id="ARBA00008520"/>
    </source>
</evidence>
<feature type="signal peptide" evidence="6">
    <location>
        <begin position="1"/>
        <end position="21"/>
    </location>
</feature>